<keyword evidence="3" id="KW-1185">Reference proteome</keyword>
<keyword evidence="1" id="KW-1133">Transmembrane helix</keyword>
<evidence type="ECO:0000256" key="1">
    <source>
        <dbReference type="SAM" id="Phobius"/>
    </source>
</evidence>
<evidence type="ECO:0000313" key="3">
    <source>
        <dbReference type="Proteomes" id="UP000054776"/>
    </source>
</evidence>
<gene>
    <name evidence="2" type="ORF">T01_14936</name>
</gene>
<organism evidence="2 3">
    <name type="scientific">Trichinella spiralis</name>
    <name type="common">Trichina worm</name>
    <dbReference type="NCBI Taxonomy" id="6334"/>
    <lineage>
        <taxon>Eukaryota</taxon>
        <taxon>Metazoa</taxon>
        <taxon>Ecdysozoa</taxon>
        <taxon>Nematoda</taxon>
        <taxon>Enoplea</taxon>
        <taxon>Dorylaimia</taxon>
        <taxon>Trichinellida</taxon>
        <taxon>Trichinellidae</taxon>
        <taxon>Trichinella</taxon>
    </lineage>
</organism>
<keyword evidence="1" id="KW-0812">Transmembrane</keyword>
<feature type="transmembrane region" description="Helical" evidence="1">
    <location>
        <begin position="158"/>
        <end position="176"/>
    </location>
</feature>
<comment type="caution">
    <text evidence="2">The sequence shown here is derived from an EMBL/GenBank/DDBJ whole genome shotgun (WGS) entry which is preliminary data.</text>
</comment>
<protein>
    <submittedName>
        <fullName evidence="2">Uncharacterized protein</fullName>
    </submittedName>
</protein>
<sequence length="192" mass="21945">MECVPLIIRSQIKRTCIRCVFDPFVFYPRDRLLDCPHPVGQEESTSYSPLSFARQQTSGKLYLSIAGVQNPPTFIMDNFCFCQSTDVVLSDFVDEISKFSVLRNLFSIPAHHYLKIPVATKHCSWYENNNCAMPVAPLVITWICFGEFLRKERVFKGLVLLGPAFLSLVITHAILLDRQILITTEEFESMSN</sequence>
<proteinExistence type="predicted"/>
<accession>A0A0V1C0D5</accession>
<reference evidence="2 3" key="1">
    <citation type="submission" date="2015-01" db="EMBL/GenBank/DDBJ databases">
        <title>Evolution of Trichinella species and genotypes.</title>
        <authorList>
            <person name="Korhonen P.K."/>
            <person name="Edoardo P."/>
            <person name="Giuseppe L.R."/>
            <person name="Gasser R.B."/>
        </authorList>
    </citation>
    <scope>NUCLEOTIDE SEQUENCE [LARGE SCALE GENOMIC DNA]</scope>
    <source>
        <strain evidence="2">ISS3</strain>
    </source>
</reference>
<name>A0A0V1C0D5_TRISP</name>
<dbReference type="InParanoid" id="A0A0V1C0D5"/>
<evidence type="ECO:0000313" key="2">
    <source>
        <dbReference type="EMBL" id="KRY42648.1"/>
    </source>
</evidence>
<dbReference type="AlphaFoldDB" id="A0A0V1C0D5"/>
<dbReference type="EMBL" id="JYDH01000003">
    <property type="protein sequence ID" value="KRY42648.1"/>
    <property type="molecule type" value="Genomic_DNA"/>
</dbReference>
<dbReference type="Proteomes" id="UP000054776">
    <property type="component" value="Unassembled WGS sequence"/>
</dbReference>
<keyword evidence="1" id="KW-0472">Membrane</keyword>